<dbReference type="GO" id="GO:0008652">
    <property type="term" value="P:amino acid biosynthetic process"/>
    <property type="evidence" value="ECO:0007669"/>
    <property type="project" value="UniProtKB-KW"/>
</dbReference>
<comment type="caution">
    <text evidence="9">The sequence shown here is derived from an EMBL/GenBank/DDBJ whole genome shotgun (WGS) entry which is preliminary data.</text>
</comment>
<feature type="binding site" evidence="7">
    <location>
        <begin position="293"/>
        <end position="297"/>
    </location>
    <ligand>
        <name>FMN</name>
        <dbReference type="ChEBI" id="CHEBI:58210"/>
    </ligand>
</feature>
<feature type="binding site" evidence="7">
    <location>
        <position position="319"/>
    </location>
    <ligand>
        <name>FMN</name>
        <dbReference type="ChEBI" id="CHEBI:58210"/>
    </ligand>
</feature>
<organism evidence="9 10">
    <name type="scientific">Campylobacter hepaticus</name>
    <dbReference type="NCBI Taxonomy" id="1813019"/>
    <lineage>
        <taxon>Bacteria</taxon>
        <taxon>Pseudomonadati</taxon>
        <taxon>Campylobacterota</taxon>
        <taxon>Epsilonproteobacteria</taxon>
        <taxon>Campylobacterales</taxon>
        <taxon>Campylobacteraceae</taxon>
        <taxon>Campylobacter</taxon>
    </lineage>
</organism>
<accession>A0A424Z1Q8</accession>
<dbReference type="SUPFAM" id="SSF103263">
    <property type="entry name" value="Chorismate synthase, AroC"/>
    <property type="match status" value="1"/>
</dbReference>
<feature type="binding site" evidence="7">
    <location>
        <position position="46"/>
    </location>
    <ligand>
        <name>NADP(+)</name>
        <dbReference type="ChEBI" id="CHEBI:58349"/>
    </ligand>
</feature>
<evidence type="ECO:0000256" key="3">
    <source>
        <dbReference type="ARBA" id="ARBA00013036"/>
    </source>
</evidence>
<evidence type="ECO:0000256" key="2">
    <source>
        <dbReference type="ARBA" id="ARBA00008014"/>
    </source>
</evidence>
<keyword evidence="4 7" id="KW-0028">Amino-acid biosynthesis</keyword>
<comment type="cofactor">
    <cofactor evidence="7 8">
        <name>FMNH2</name>
        <dbReference type="ChEBI" id="CHEBI:57618"/>
    </cofactor>
    <text evidence="7 8">Reduced FMN (FMNH(2)).</text>
</comment>
<gene>
    <name evidence="7" type="primary">aroC</name>
    <name evidence="9" type="ORF">DZD40_02855</name>
</gene>
<dbReference type="Gene3D" id="3.60.150.10">
    <property type="entry name" value="Chorismate synthase AroC"/>
    <property type="match status" value="1"/>
</dbReference>
<dbReference type="NCBIfam" id="TIGR00033">
    <property type="entry name" value="aroC"/>
    <property type="match status" value="1"/>
</dbReference>
<dbReference type="PROSITE" id="PS00788">
    <property type="entry name" value="CHORISMATE_SYNTHASE_2"/>
    <property type="match status" value="1"/>
</dbReference>
<feature type="binding site" evidence="7">
    <location>
        <begin position="238"/>
        <end position="239"/>
    </location>
    <ligand>
        <name>FMN</name>
        <dbReference type="ChEBI" id="CHEBI:58210"/>
    </ligand>
</feature>
<dbReference type="PROSITE" id="PS00787">
    <property type="entry name" value="CHORISMATE_SYNTHASE_1"/>
    <property type="match status" value="1"/>
</dbReference>
<dbReference type="GO" id="GO:0009073">
    <property type="term" value="P:aromatic amino acid family biosynthetic process"/>
    <property type="evidence" value="ECO:0007669"/>
    <property type="project" value="UniProtKB-KW"/>
</dbReference>
<evidence type="ECO:0000256" key="5">
    <source>
        <dbReference type="ARBA" id="ARBA00023141"/>
    </source>
</evidence>
<keyword evidence="6 7" id="KW-0456">Lyase</keyword>
<dbReference type="InterPro" id="IPR000453">
    <property type="entry name" value="Chorismate_synth"/>
</dbReference>
<keyword evidence="5 7" id="KW-0057">Aromatic amino acid biosynthesis</keyword>
<dbReference type="Proteomes" id="UP000286095">
    <property type="component" value="Unassembled WGS sequence"/>
</dbReference>
<dbReference type="GO" id="GO:0009423">
    <property type="term" value="P:chorismate biosynthetic process"/>
    <property type="evidence" value="ECO:0007669"/>
    <property type="project" value="UniProtKB-UniRule"/>
</dbReference>
<comment type="catalytic activity">
    <reaction evidence="7 8">
        <text>5-O-(1-carboxyvinyl)-3-phosphoshikimate = chorismate + phosphate</text>
        <dbReference type="Rhea" id="RHEA:21020"/>
        <dbReference type="ChEBI" id="CHEBI:29748"/>
        <dbReference type="ChEBI" id="CHEBI:43474"/>
        <dbReference type="ChEBI" id="CHEBI:57701"/>
        <dbReference type="EC" id="4.2.3.5"/>
    </reaction>
</comment>
<dbReference type="RefSeq" id="WP_124134335.1">
    <property type="nucleotide sequence ID" value="NZ_QURW01000005.1"/>
</dbReference>
<dbReference type="STRING" id="1813019.A2J15_04585"/>
<evidence type="ECO:0000313" key="10">
    <source>
        <dbReference type="Proteomes" id="UP000286095"/>
    </source>
</evidence>
<keyword evidence="7" id="KW-0521">NADP</keyword>
<dbReference type="InterPro" id="IPR020541">
    <property type="entry name" value="Chorismate_synthase_CS"/>
</dbReference>
<evidence type="ECO:0000256" key="7">
    <source>
        <dbReference type="HAMAP-Rule" id="MF_00300"/>
    </source>
</evidence>
<dbReference type="InterPro" id="IPR035904">
    <property type="entry name" value="Chorismate_synth_AroC_sf"/>
</dbReference>
<feature type="binding site" evidence="7">
    <location>
        <begin position="122"/>
        <end position="124"/>
    </location>
    <ligand>
        <name>FMN</name>
        <dbReference type="ChEBI" id="CHEBI:58210"/>
    </ligand>
</feature>
<dbReference type="NCBIfam" id="NF003793">
    <property type="entry name" value="PRK05382.1"/>
    <property type="match status" value="1"/>
</dbReference>
<proteinExistence type="inferred from homology"/>
<evidence type="ECO:0000256" key="4">
    <source>
        <dbReference type="ARBA" id="ARBA00022605"/>
    </source>
</evidence>
<comment type="subunit">
    <text evidence="7">Homotetramer.</text>
</comment>
<dbReference type="Pfam" id="PF01264">
    <property type="entry name" value="Chorismate_synt"/>
    <property type="match status" value="1"/>
</dbReference>
<dbReference type="PANTHER" id="PTHR21085:SF0">
    <property type="entry name" value="CHORISMATE SYNTHASE"/>
    <property type="match status" value="1"/>
</dbReference>
<reference evidence="9 10" key="1">
    <citation type="submission" date="2018-08" db="EMBL/GenBank/DDBJ databases">
        <title>Survival mechanisms of Campylobacter hepaticus identified by genomic analysis and comparative transcriptomic analysis of in vivo and in vitro derived bacteria.</title>
        <authorList>
            <person name="Van T.T.H."/>
            <person name="Moore R.J."/>
        </authorList>
    </citation>
    <scope>NUCLEOTIDE SEQUENCE [LARGE SCALE GENOMIC DNA]</scope>
    <source>
        <strain evidence="9 10">54L</strain>
    </source>
</reference>
<dbReference type="EMBL" id="QURW01000005">
    <property type="protein sequence ID" value="RQD88042.1"/>
    <property type="molecule type" value="Genomic_DNA"/>
</dbReference>
<sequence length="367" mass="40191">MNTFGTRLKFTSFGESHGVGIGCVIDGMPAGVKFDEDFLQSELDKRKGGTRFSTPRKESDKAQVLSGVFQGYTTGHPIAIMVFNENAHSKDYDNIKDLFRPAHADFTYFYKYGLRDHRGGGRSSARESIARVTGGAVCAMLLNEFGICAQSGVFAVGSLVSNLKEDEFDFDFAKKSEIFCLDPKLEQDFKNEILNARNSKDSVGAAVFTRVSGMPIGLGEVLYDKLDSKLAHALMGINAVKAVEIGEGINASKLRGFENNDALKDGKFLSNHSGGILGGISNGDDLLLKTYFKPTPSIFIKQKSMDKLGNNLEFELKGRHDPCVGVRGSVVVNAMVRLVLADCLLLNASANLKNLKNVYNYQNYFKK</sequence>
<feature type="binding site" evidence="7">
    <location>
        <position position="278"/>
    </location>
    <ligand>
        <name>FMN</name>
        <dbReference type="ChEBI" id="CHEBI:58210"/>
    </ligand>
</feature>
<dbReference type="GO" id="GO:0010181">
    <property type="term" value="F:FMN binding"/>
    <property type="evidence" value="ECO:0007669"/>
    <property type="project" value="TreeGrafter"/>
</dbReference>
<protein>
    <recommendedName>
        <fullName evidence="3 7">Chorismate synthase</fullName>
        <shortName evidence="7">CS</shortName>
        <ecNumber evidence="3 7">4.2.3.5</ecNumber>
    </recommendedName>
    <alternativeName>
        <fullName evidence="7">5-enolpyruvylshikimate-3-phosphate phospholyase</fullName>
    </alternativeName>
</protein>
<dbReference type="PANTHER" id="PTHR21085">
    <property type="entry name" value="CHORISMATE SYNTHASE"/>
    <property type="match status" value="1"/>
</dbReference>
<keyword evidence="7" id="KW-0274">FAD</keyword>
<comment type="pathway">
    <text evidence="1 7 8">Metabolic intermediate biosynthesis; chorismate biosynthesis; chorismate from D-erythrose 4-phosphate and phosphoenolpyruvate: step 7/7.</text>
</comment>
<comment type="function">
    <text evidence="7">Catalyzes the anti-1,4-elimination of the C-3 phosphate and the C-6 proR hydrogen from 5-enolpyruvylshikimate-3-phosphate (EPSP) to yield chorismate, which is the branch point compound that serves as the starting substrate for the three terminal pathways of aromatic amino acid biosynthesis. This reaction introduces a second double bond into the aromatic ring system.</text>
</comment>
<dbReference type="UniPathway" id="UPA00053">
    <property type="reaction ID" value="UER00090"/>
</dbReference>
<keyword evidence="7" id="KW-0285">Flavoprotein</keyword>
<dbReference type="CDD" id="cd07304">
    <property type="entry name" value="Chorismate_synthase"/>
    <property type="match status" value="1"/>
</dbReference>
<dbReference type="EC" id="4.2.3.5" evidence="3 7"/>
<dbReference type="AlphaFoldDB" id="A0A424Z1Q8"/>
<evidence type="ECO:0000256" key="8">
    <source>
        <dbReference type="RuleBase" id="RU000605"/>
    </source>
</evidence>
<comment type="similarity">
    <text evidence="2 7 8">Belongs to the chorismate synthase family.</text>
</comment>
<keyword evidence="7" id="KW-0288">FMN</keyword>
<dbReference type="GO" id="GO:0005829">
    <property type="term" value="C:cytosol"/>
    <property type="evidence" value="ECO:0007669"/>
    <property type="project" value="TreeGrafter"/>
</dbReference>
<name>A0A424Z1Q8_9BACT</name>
<dbReference type="GO" id="GO:0004107">
    <property type="term" value="F:chorismate synthase activity"/>
    <property type="evidence" value="ECO:0007669"/>
    <property type="project" value="UniProtKB-UniRule"/>
</dbReference>
<evidence type="ECO:0000256" key="6">
    <source>
        <dbReference type="ARBA" id="ARBA00023239"/>
    </source>
</evidence>
<feature type="binding site" evidence="7">
    <location>
        <position position="51"/>
    </location>
    <ligand>
        <name>NADP(+)</name>
        <dbReference type="ChEBI" id="CHEBI:58349"/>
    </ligand>
</feature>
<evidence type="ECO:0000313" key="9">
    <source>
        <dbReference type="EMBL" id="RQD88042.1"/>
    </source>
</evidence>
<evidence type="ECO:0000256" key="1">
    <source>
        <dbReference type="ARBA" id="ARBA00005044"/>
    </source>
</evidence>
<dbReference type="PIRSF" id="PIRSF001456">
    <property type="entry name" value="Chorismate_synth"/>
    <property type="match status" value="1"/>
</dbReference>
<dbReference type="HAMAP" id="MF_00300">
    <property type="entry name" value="Chorismate_synth"/>
    <property type="match status" value="1"/>
</dbReference>